<dbReference type="InterPro" id="IPR023214">
    <property type="entry name" value="HAD_sf"/>
</dbReference>
<dbReference type="InterPro" id="IPR036412">
    <property type="entry name" value="HAD-like_sf"/>
</dbReference>
<accession>A0A2U1S5I6</accession>
<gene>
    <name evidence="2" type="primary">copA_3</name>
    <name evidence="2" type="ORF">MBBWO_15690</name>
</gene>
<dbReference type="EMBL" id="MZGU01000007">
    <property type="protein sequence ID" value="PWB84803.1"/>
    <property type="molecule type" value="Genomic_DNA"/>
</dbReference>
<dbReference type="OrthoDB" id="146001at2157"/>
<dbReference type="RefSeq" id="WP_116670346.1">
    <property type="nucleotide sequence ID" value="NZ_CALIUN010000003.1"/>
</dbReference>
<dbReference type="AlphaFoldDB" id="A0A2U1S5I6"/>
<evidence type="ECO:0000313" key="2">
    <source>
        <dbReference type="EMBL" id="PWB84803.1"/>
    </source>
</evidence>
<reference evidence="2 3" key="1">
    <citation type="submission" date="2017-03" db="EMBL/GenBank/DDBJ databases">
        <title>Genome sequence of Methanobrevibacter wosei.</title>
        <authorList>
            <person name="Poehlein A."/>
            <person name="Seedorf H."/>
            <person name="Daniel R."/>
        </authorList>
    </citation>
    <scope>NUCLEOTIDE SEQUENCE [LARGE SCALE GENOMIC DNA]</scope>
    <source>
        <strain evidence="2 3">DSM 11979</strain>
    </source>
</reference>
<name>A0A2U1S5I6_9EURY</name>
<organism evidence="2 3">
    <name type="scientific">Methanobrevibacter woesei</name>
    <dbReference type="NCBI Taxonomy" id="190976"/>
    <lineage>
        <taxon>Archaea</taxon>
        <taxon>Methanobacteriati</taxon>
        <taxon>Methanobacteriota</taxon>
        <taxon>Methanomada group</taxon>
        <taxon>Methanobacteria</taxon>
        <taxon>Methanobacteriales</taxon>
        <taxon>Methanobacteriaceae</taxon>
        <taxon>Methanobrevibacter</taxon>
    </lineage>
</organism>
<comment type="caution">
    <text evidence="2">The sequence shown here is derived from an EMBL/GenBank/DDBJ whole genome shotgun (WGS) entry which is preliminary data.</text>
</comment>
<dbReference type="GO" id="GO:0016020">
    <property type="term" value="C:membrane"/>
    <property type="evidence" value="ECO:0007669"/>
    <property type="project" value="InterPro"/>
</dbReference>
<proteinExistence type="predicted"/>
<evidence type="ECO:0000313" key="3">
    <source>
        <dbReference type="Proteomes" id="UP000245577"/>
    </source>
</evidence>
<dbReference type="GO" id="GO:0005507">
    <property type="term" value="F:copper ion binding"/>
    <property type="evidence" value="ECO:0007669"/>
    <property type="project" value="TreeGrafter"/>
</dbReference>
<dbReference type="Pfam" id="PF00702">
    <property type="entry name" value="Hydrolase"/>
    <property type="match status" value="1"/>
</dbReference>
<dbReference type="SUPFAM" id="SSF56784">
    <property type="entry name" value="HAD-like"/>
    <property type="match status" value="1"/>
</dbReference>
<sequence>MKKAIVFDNSGTLLERYRVIKDIANNSIFTDVNSLDLIDSNSSLALVVLQMNASVLSSLNQDYLISNLIRDNDIEFDVSFTTKDISKSELKEIIYNEKIATIKDITDGFDTLHEKIPQMELCNGSALIIDIDKKVISYTITSAGRLFPEVLSTVEELKNRGIELFIASGDRKGAISRLACMLNINENNAFGTVSTAQKCEIVSDLQSKGYKVMMVGDGLNDLLAFKKADVSVLTLEQKEEVSPKLYNKTDFVVEDISQILDITF</sequence>
<keyword evidence="1" id="KW-1278">Translocase</keyword>
<dbReference type="PANTHER" id="PTHR43520">
    <property type="entry name" value="ATP7, ISOFORM B"/>
    <property type="match status" value="1"/>
</dbReference>
<dbReference type="GO" id="GO:0005524">
    <property type="term" value="F:ATP binding"/>
    <property type="evidence" value="ECO:0007669"/>
    <property type="project" value="InterPro"/>
</dbReference>
<keyword evidence="3" id="KW-1185">Reference proteome</keyword>
<dbReference type="PRINTS" id="PR00119">
    <property type="entry name" value="CATATPASE"/>
</dbReference>
<dbReference type="Proteomes" id="UP000245577">
    <property type="component" value="Unassembled WGS sequence"/>
</dbReference>
<dbReference type="EC" id="3.6.3.54" evidence="2"/>
<dbReference type="GO" id="GO:0016887">
    <property type="term" value="F:ATP hydrolysis activity"/>
    <property type="evidence" value="ECO:0007669"/>
    <property type="project" value="InterPro"/>
</dbReference>
<dbReference type="GO" id="GO:0055070">
    <property type="term" value="P:copper ion homeostasis"/>
    <property type="evidence" value="ECO:0007669"/>
    <property type="project" value="TreeGrafter"/>
</dbReference>
<dbReference type="Gene3D" id="3.40.50.1000">
    <property type="entry name" value="HAD superfamily/HAD-like"/>
    <property type="match status" value="1"/>
</dbReference>
<evidence type="ECO:0000256" key="1">
    <source>
        <dbReference type="ARBA" id="ARBA00022967"/>
    </source>
</evidence>
<dbReference type="PANTHER" id="PTHR43520:SF8">
    <property type="entry name" value="P-TYPE CU(+) TRANSPORTER"/>
    <property type="match status" value="1"/>
</dbReference>
<dbReference type="NCBIfam" id="TIGR01494">
    <property type="entry name" value="ATPase_P-type"/>
    <property type="match status" value="1"/>
</dbReference>
<keyword evidence="2" id="KW-0378">Hydrolase</keyword>
<dbReference type="GO" id="GO:0043682">
    <property type="term" value="F:P-type divalent copper transporter activity"/>
    <property type="evidence" value="ECO:0007669"/>
    <property type="project" value="TreeGrafter"/>
</dbReference>
<protein>
    <submittedName>
        <fullName evidence="2">Putative copper-importing P-type ATPase A</fullName>
        <ecNumber evidence="2">3.6.3.54</ecNumber>
    </submittedName>
</protein>
<dbReference type="InterPro" id="IPR001757">
    <property type="entry name" value="P_typ_ATPase"/>
</dbReference>